<dbReference type="Pfam" id="PF00574">
    <property type="entry name" value="CLP_protease"/>
    <property type="match status" value="1"/>
</dbReference>
<keyword evidence="1" id="KW-0645">Protease</keyword>
<comment type="caution">
    <text evidence="5">The sequence shown here is derived from an EMBL/GenBank/DDBJ whole genome shotgun (WGS) entry which is preliminary data.</text>
</comment>
<dbReference type="EMBL" id="CAUZLY010000004">
    <property type="protein sequence ID" value="CAK1235387.1"/>
    <property type="molecule type" value="Genomic_DNA"/>
</dbReference>
<feature type="compositionally biased region" description="Basic and acidic residues" evidence="4">
    <location>
        <begin position="223"/>
        <end position="243"/>
    </location>
</feature>
<dbReference type="NCBIfam" id="NF045542">
    <property type="entry name" value="Clp_rel_HeadMat"/>
    <property type="match status" value="1"/>
</dbReference>
<keyword evidence="6" id="KW-1185">Reference proteome</keyword>
<feature type="region of interest" description="Disordered" evidence="4">
    <location>
        <begin position="208"/>
        <end position="243"/>
    </location>
</feature>
<name>A0ABM9MRR1_9LACO</name>
<keyword evidence="3" id="KW-0720">Serine protease</keyword>
<evidence type="ECO:0000256" key="4">
    <source>
        <dbReference type="SAM" id="MobiDB-lite"/>
    </source>
</evidence>
<dbReference type="InterPro" id="IPR029045">
    <property type="entry name" value="ClpP/crotonase-like_dom_sf"/>
</dbReference>
<sequence length="255" mass="27144">MTTIDVKGPVVDNDTATMYDYFGMNSISPNTVSAAIDEANDNDDVTVNIASNGGDVFAASEIYTMLRSAPNNIVVNIQGLAASAASVIAMAGDTVNISPTAQIMIHQASTVAQGNKDDLGKQINALSGIDQSIASAYEEKTGIDQGQLLNMMSNETWIGAKDAVDKGFADNIMFAEEPTLQVANAVTNIIPKSAVAKFMNLKAKADLEEQHEQVEEPVVEQDPSEKTEKSTTEETSDSRLSDLRNQKAAILLGQI</sequence>
<dbReference type="PANTHER" id="PTHR10381:SF70">
    <property type="entry name" value="ATP-DEPENDENT CLP PROTEASE PROTEOLYTIC SUBUNIT"/>
    <property type="match status" value="1"/>
</dbReference>
<organism evidence="5 6">
    <name type="scientific">Fructobacillus cardui</name>
    <dbReference type="NCBI Taxonomy" id="2893170"/>
    <lineage>
        <taxon>Bacteria</taxon>
        <taxon>Bacillati</taxon>
        <taxon>Bacillota</taxon>
        <taxon>Bacilli</taxon>
        <taxon>Lactobacillales</taxon>
        <taxon>Lactobacillaceae</taxon>
        <taxon>Fructobacillus</taxon>
    </lineage>
</organism>
<evidence type="ECO:0000313" key="6">
    <source>
        <dbReference type="Proteomes" id="UP001314200"/>
    </source>
</evidence>
<evidence type="ECO:0000256" key="3">
    <source>
        <dbReference type="ARBA" id="ARBA00022825"/>
    </source>
</evidence>
<evidence type="ECO:0000256" key="1">
    <source>
        <dbReference type="ARBA" id="ARBA00022670"/>
    </source>
</evidence>
<evidence type="ECO:0000256" key="2">
    <source>
        <dbReference type="ARBA" id="ARBA00022801"/>
    </source>
</evidence>
<evidence type="ECO:0000313" key="5">
    <source>
        <dbReference type="EMBL" id="CAK1235387.1"/>
    </source>
</evidence>
<proteinExistence type="predicted"/>
<dbReference type="RefSeq" id="WP_338347795.1">
    <property type="nucleotide sequence ID" value="NZ_CAUZLY010000004.1"/>
</dbReference>
<gene>
    <name evidence="5" type="ORF">R82641_BJNNKPBH_00502</name>
</gene>
<accession>A0ABM9MRR1</accession>
<dbReference type="PANTHER" id="PTHR10381">
    <property type="entry name" value="ATP-DEPENDENT CLP PROTEASE PROTEOLYTIC SUBUNIT"/>
    <property type="match status" value="1"/>
</dbReference>
<dbReference type="CDD" id="cd07016">
    <property type="entry name" value="S14_ClpP_1"/>
    <property type="match status" value="1"/>
</dbReference>
<dbReference type="InterPro" id="IPR023562">
    <property type="entry name" value="ClpP/TepA"/>
</dbReference>
<dbReference type="Gene3D" id="3.90.226.10">
    <property type="entry name" value="2-enoyl-CoA Hydratase, Chain A, domain 1"/>
    <property type="match status" value="1"/>
</dbReference>
<protein>
    <recommendedName>
        <fullName evidence="7">ATP-dependent Clp protease proteolytic subunit</fullName>
    </recommendedName>
</protein>
<dbReference type="Proteomes" id="UP001314200">
    <property type="component" value="Unassembled WGS sequence"/>
</dbReference>
<keyword evidence="2" id="KW-0378">Hydrolase</keyword>
<reference evidence="5 6" key="1">
    <citation type="submission" date="2023-10" db="EMBL/GenBank/DDBJ databases">
        <authorList>
            <person name="Botero Cardona J."/>
        </authorList>
    </citation>
    <scope>NUCLEOTIDE SEQUENCE [LARGE SCALE GENOMIC DNA]</scope>
    <source>
        <strain evidence="5 6">R-82641</strain>
    </source>
</reference>
<evidence type="ECO:0008006" key="7">
    <source>
        <dbReference type="Google" id="ProtNLM"/>
    </source>
</evidence>
<dbReference type="SUPFAM" id="SSF52096">
    <property type="entry name" value="ClpP/crotonase"/>
    <property type="match status" value="1"/>
</dbReference>